<dbReference type="EMBL" id="BLYL01000010">
    <property type="protein sequence ID" value="GFO94766.1"/>
    <property type="molecule type" value="Genomic_DNA"/>
</dbReference>
<sequence length="109" mass="12933">MESSQLSFQEVNGELIIIFNETEALADENADELTEEVIQKRSKKRKGKRAEDLSGLPKEIINHDLSEDEFRALYPDEEWNKLPDEVYHRYSLCYTYTKHNLFCTKRYNI</sequence>
<evidence type="ECO:0000313" key="1">
    <source>
        <dbReference type="EMBL" id="GFO94766.1"/>
    </source>
</evidence>
<protein>
    <submittedName>
        <fullName evidence="1">Uncharacterized protein</fullName>
    </submittedName>
</protein>
<proteinExistence type="predicted"/>
<accession>A0AAI9K717</accession>
<dbReference type="AlphaFoldDB" id="A0AAI9K717"/>
<organism evidence="1 2">
    <name type="scientific">Coprococcus eutactus</name>
    <dbReference type="NCBI Taxonomy" id="33043"/>
    <lineage>
        <taxon>Bacteria</taxon>
        <taxon>Bacillati</taxon>
        <taxon>Bacillota</taxon>
        <taxon>Clostridia</taxon>
        <taxon>Lachnospirales</taxon>
        <taxon>Lachnospiraceae</taxon>
        <taxon>Coprococcus</taxon>
    </lineage>
</organism>
<name>A0AAI9K717_9FIRM</name>
<evidence type="ECO:0000313" key="2">
    <source>
        <dbReference type="Proteomes" id="UP000660047"/>
    </source>
</evidence>
<dbReference type="RefSeq" id="WP_055223512.1">
    <property type="nucleotide sequence ID" value="NZ_BLYL01000010.1"/>
</dbReference>
<dbReference type="Proteomes" id="UP000660047">
    <property type="component" value="Unassembled WGS sequence"/>
</dbReference>
<reference evidence="1" key="1">
    <citation type="submission" date="2020-06" db="EMBL/GenBank/DDBJ databases">
        <title>Characterization of fructooligosaccharide metabolism and fructooligosaccharide-degrading enzymes in human commensal butyrate producers.</title>
        <authorList>
            <person name="Tanno H."/>
            <person name="Fujii T."/>
            <person name="Hirano K."/>
            <person name="Maeno S."/>
            <person name="Tonozuka T."/>
            <person name="Sakamoto M."/>
            <person name="Ohkuma M."/>
            <person name="Tochio T."/>
            <person name="Endo A."/>
        </authorList>
    </citation>
    <scope>NUCLEOTIDE SEQUENCE</scope>
    <source>
        <strain evidence="1">JCM 31265</strain>
    </source>
</reference>
<gene>
    <name evidence="1" type="ORF">COEU31_18120</name>
</gene>
<comment type="caution">
    <text evidence="1">The sequence shown here is derived from an EMBL/GenBank/DDBJ whole genome shotgun (WGS) entry which is preliminary data.</text>
</comment>